<proteinExistence type="evidence at transcript level"/>
<keyword evidence="5" id="KW-0789">Thiol protease inhibitor</keyword>
<keyword evidence="3" id="KW-0964">Secreted</keyword>
<dbReference type="GO" id="GO:0004869">
    <property type="term" value="F:cysteine-type endopeptidase inhibitor activity"/>
    <property type="evidence" value="ECO:0007669"/>
    <property type="project" value="UniProtKB-KW"/>
</dbReference>
<keyword evidence="4" id="KW-0646">Protease inhibitor</keyword>
<name>G3MQ82_AMBMU</name>
<dbReference type="AlphaFoldDB" id="G3MQ82"/>
<comment type="similarity">
    <text evidence="2">Belongs to the cystatin family.</text>
</comment>
<dbReference type="PANTHER" id="PTHR46186">
    <property type="entry name" value="CYSTATIN"/>
    <property type="match status" value="1"/>
</dbReference>
<dbReference type="EMBL" id="JO844033">
    <property type="protein sequence ID" value="AEO35650.1"/>
    <property type="molecule type" value="mRNA"/>
</dbReference>
<evidence type="ECO:0000256" key="1">
    <source>
        <dbReference type="ARBA" id="ARBA00004613"/>
    </source>
</evidence>
<dbReference type="Pfam" id="PF00031">
    <property type="entry name" value="Cystatin"/>
    <property type="match status" value="1"/>
</dbReference>
<evidence type="ECO:0000313" key="8">
    <source>
        <dbReference type="EMBL" id="AEO35650.1"/>
    </source>
</evidence>
<accession>G3MQ82</accession>
<evidence type="ECO:0000256" key="5">
    <source>
        <dbReference type="ARBA" id="ARBA00022704"/>
    </source>
</evidence>
<evidence type="ECO:0000259" key="7">
    <source>
        <dbReference type="SMART" id="SM00043"/>
    </source>
</evidence>
<dbReference type="GO" id="GO:0031982">
    <property type="term" value="C:vesicle"/>
    <property type="evidence" value="ECO:0007669"/>
    <property type="project" value="TreeGrafter"/>
</dbReference>
<dbReference type="Gene3D" id="3.10.450.10">
    <property type="match status" value="1"/>
</dbReference>
<evidence type="ECO:0000256" key="2">
    <source>
        <dbReference type="ARBA" id="ARBA00009403"/>
    </source>
</evidence>
<dbReference type="PANTHER" id="PTHR46186:SF2">
    <property type="entry name" value="CYSTATIN"/>
    <property type="match status" value="1"/>
</dbReference>
<evidence type="ECO:0000256" key="3">
    <source>
        <dbReference type="ARBA" id="ARBA00022525"/>
    </source>
</evidence>
<dbReference type="MEROPS" id="I25.049"/>
<reference evidence="8" key="1">
    <citation type="journal article" date="2011" name="PLoS ONE">
        <title>A deep insight into the sialotranscriptome of the gulf coast tick, Amblyomma maculatum.</title>
        <authorList>
            <person name="Karim S."/>
            <person name="Singh P."/>
            <person name="Ribeiro J.M."/>
        </authorList>
    </citation>
    <scope>NUCLEOTIDE SEQUENCE</scope>
    <source>
        <tissue evidence="8">Salivary gland</tissue>
    </source>
</reference>
<sequence>MRTGDSEGMAAVKQACLLLLSMWAAVFLNAGYGRSAFVGGWQEQKPYKDPKYLQLAHYAVSTQTENRKVYDAVVRLVSVYTQVVAGVNYNITFTAANSNCVIGKDMYTAKKCNPAGPVNKLCSTVLYVVPWMNTTQVTSYTCSPYGRGKTQ</sequence>
<comment type="subcellular location">
    <subcellularLocation>
        <location evidence="1">Secreted</location>
    </subcellularLocation>
</comment>
<feature type="domain" description="Cystatin" evidence="7">
    <location>
        <begin position="36"/>
        <end position="143"/>
    </location>
</feature>
<evidence type="ECO:0000256" key="4">
    <source>
        <dbReference type="ARBA" id="ARBA00022690"/>
    </source>
</evidence>
<dbReference type="CDD" id="cd00042">
    <property type="entry name" value="CY"/>
    <property type="match status" value="1"/>
</dbReference>
<evidence type="ECO:0000256" key="6">
    <source>
        <dbReference type="ARBA" id="ARBA00022729"/>
    </source>
</evidence>
<dbReference type="GO" id="GO:0005737">
    <property type="term" value="C:cytoplasm"/>
    <property type="evidence" value="ECO:0007669"/>
    <property type="project" value="TreeGrafter"/>
</dbReference>
<dbReference type="InterPro" id="IPR046350">
    <property type="entry name" value="Cystatin_sf"/>
</dbReference>
<dbReference type="GO" id="GO:0005615">
    <property type="term" value="C:extracellular space"/>
    <property type="evidence" value="ECO:0007669"/>
    <property type="project" value="TreeGrafter"/>
</dbReference>
<dbReference type="SMART" id="SM00043">
    <property type="entry name" value="CY"/>
    <property type="match status" value="1"/>
</dbReference>
<dbReference type="InterPro" id="IPR000010">
    <property type="entry name" value="Cystatin_dom"/>
</dbReference>
<dbReference type="SUPFAM" id="SSF54403">
    <property type="entry name" value="Cystatin/monellin"/>
    <property type="match status" value="1"/>
</dbReference>
<organism evidence="8">
    <name type="scientific">Amblyomma maculatum</name>
    <name type="common">Gulf Coast tick</name>
    <dbReference type="NCBI Taxonomy" id="34609"/>
    <lineage>
        <taxon>Eukaryota</taxon>
        <taxon>Metazoa</taxon>
        <taxon>Ecdysozoa</taxon>
        <taxon>Arthropoda</taxon>
        <taxon>Chelicerata</taxon>
        <taxon>Arachnida</taxon>
        <taxon>Acari</taxon>
        <taxon>Parasitiformes</taxon>
        <taxon>Ixodida</taxon>
        <taxon>Ixodoidea</taxon>
        <taxon>Ixodidae</taxon>
        <taxon>Amblyomminae</taxon>
        <taxon>Amblyomma</taxon>
    </lineage>
</organism>
<protein>
    <recommendedName>
        <fullName evidence="7">Cystatin domain-containing protein</fullName>
    </recommendedName>
</protein>
<keyword evidence="6" id="KW-0732">Signal</keyword>